<accession>A0A2V3W6Q2</accession>
<proteinExistence type="predicted"/>
<reference evidence="1 2" key="1">
    <citation type="submission" date="2018-05" db="EMBL/GenBank/DDBJ databases">
        <title>Genomic Encyclopedia of Type Strains, Phase IV (KMG-IV): sequencing the most valuable type-strain genomes for metagenomic binning, comparative biology and taxonomic classification.</title>
        <authorList>
            <person name="Goeker M."/>
        </authorList>
    </citation>
    <scope>NUCLEOTIDE SEQUENCE [LARGE SCALE GENOMIC DNA]</scope>
    <source>
        <strain evidence="1 2">DSM 28556</strain>
    </source>
</reference>
<evidence type="ECO:0000313" key="2">
    <source>
        <dbReference type="Proteomes" id="UP000247978"/>
    </source>
</evidence>
<dbReference type="Proteomes" id="UP000247978">
    <property type="component" value="Unassembled WGS sequence"/>
</dbReference>
<comment type="caution">
    <text evidence="1">The sequence shown here is derived from an EMBL/GenBank/DDBJ whole genome shotgun (WGS) entry which is preliminary data.</text>
</comment>
<dbReference type="RefSeq" id="WP_110394638.1">
    <property type="nucleotide sequence ID" value="NZ_JADIJL010000015.1"/>
</dbReference>
<dbReference type="AlphaFoldDB" id="A0A2V3W6Q2"/>
<organism evidence="1 2">
    <name type="scientific">Pseudogracilibacillus auburnensis</name>
    <dbReference type="NCBI Taxonomy" id="1494959"/>
    <lineage>
        <taxon>Bacteria</taxon>
        <taxon>Bacillati</taxon>
        <taxon>Bacillota</taxon>
        <taxon>Bacilli</taxon>
        <taxon>Bacillales</taxon>
        <taxon>Bacillaceae</taxon>
        <taxon>Pseudogracilibacillus</taxon>
    </lineage>
</organism>
<evidence type="ECO:0000313" key="1">
    <source>
        <dbReference type="EMBL" id="PXW88818.1"/>
    </source>
</evidence>
<keyword evidence="2" id="KW-1185">Reference proteome</keyword>
<dbReference type="OrthoDB" id="2973480at2"/>
<gene>
    <name evidence="1" type="ORF">DFR56_103324</name>
</gene>
<sequence length="98" mass="11465">MKVKVIKRFRDKHTKQVYNIDSVYEGSQSRIKELQKLKFVGEEIKEQPSLLDGNVQQTKNAITSELGPYELNQLLHEEKQDKKRKGVIEHIESLLESE</sequence>
<name>A0A2V3W6Q2_9BACI</name>
<dbReference type="EMBL" id="QJJQ01000003">
    <property type="protein sequence ID" value="PXW88818.1"/>
    <property type="molecule type" value="Genomic_DNA"/>
</dbReference>
<protein>
    <submittedName>
        <fullName evidence="1">Uncharacterized protein</fullName>
    </submittedName>
</protein>